<keyword evidence="2" id="KW-1185">Reference proteome</keyword>
<protein>
    <submittedName>
        <fullName evidence="1">Uncharacterized protein</fullName>
    </submittedName>
</protein>
<sequence>MTSYFIGDLRSGPIAVRNLAPTSGPWSDRLGAPQSVDVTLNMNSPEIRTLDLRNVATEAKAYLGVEEGGVIMACDPIWTRNYDRDAGTLKLGALGWGSYYNHRLILPLLAKVIGLNQWTVPDPENPAKTIPNPLLATVINGVSLGTRAKRLLQQAHLWTGGALPMVFQADEADDRTKTYDGTDFKSVGEAIKQISEMENGPEMRFESRFTADRRGVEVLFRTGTVAQPLLTSQSVPMWDVTAPQSAVSNFKTDSDASDMGSLAWQTGGRQADTVLVARAYDPALVDAGYPLMERFDSSHSSVEIQGTLDSYAADNMASGRYPTEEWSFIAQARPVDADGFPAGPFVGQYSTGDYADLKFAKFDPETNAGDPYLQAGGTSRHRIVGLSGDEKGASINVQLAPKVGI</sequence>
<accession>A0ABY2J4G4</accession>
<name>A0ABY2J4G4_9MICO</name>
<dbReference type="RefSeq" id="WP_134362732.1">
    <property type="nucleotide sequence ID" value="NZ_SOGJ01000012.1"/>
</dbReference>
<gene>
    <name evidence="1" type="ORF">E3O65_05490</name>
</gene>
<reference evidence="1 2" key="1">
    <citation type="submission" date="2019-03" db="EMBL/GenBank/DDBJ databases">
        <title>Genomics of glacier-inhabiting Cryobacterium strains.</title>
        <authorList>
            <person name="Liu Q."/>
            <person name="Xin Y.-H."/>
        </authorList>
    </citation>
    <scope>NUCLEOTIDE SEQUENCE [LARGE SCALE GENOMIC DNA]</scope>
    <source>
        <strain evidence="1 2">TMT4-23</strain>
    </source>
</reference>
<evidence type="ECO:0000313" key="2">
    <source>
        <dbReference type="Proteomes" id="UP000298355"/>
    </source>
</evidence>
<proteinExistence type="predicted"/>
<organism evidence="1 2">
    <name type="scientific">Cryobacterium breve</name>
    <dbReference type="NCBI Taxonomy" id="1259258"/>
    <lineage>
        <taxon>Bacteria</taxon>
        <taxon>Bacillati</taxon>
        <taxon>Actinomycetota</taxon>
        <taxon>Actinomycetes</taxon>
        <taxon>Micrococcales</taxon>
        <taxon>Microbacteriaceae</taxon>
        <taxon>Cryobacterium</taxon>
    </lineage>
</organism>
<comment type="caution">
    <text evidence="1">The sequence shown here is derived from an EMBL/GenBank/DDBJ whole genome shotgun (WGS) entry which is preliminary data.</text>
</comment>
<dbReference type="EMBL" id="SOGJ01000012">
    <property type="protein sequence ID" value="TFC99827.1"/>
    <property type="molecule type" value="Genomic_DNA"/>
</dbReference>
<dbReference type="Proteomes" id="UP000298355">
    <property type="component" value="Unassembled WGS sequence"/>
</dbReference>
<evidence type="ECO:0000313" key="1">
    <source>
        <dbReference type="EMBL" id="TFC99827.1"/>
    </source>
</evidence>